<dbReference type="EMBL" id="BSUJ01000001">
    <property type="protein sequence ID" value="GMA20388.1"/>
    <property type="molecule type" value="Genomic_DNA"/>
</dbReference>
<dbReference type="Proteomes" id="UP001157109">
    <property type="component" value="Unassembled WGS sequence"/>
</dbReference>
<keyword evidence="2" id="KW-1185">Reference proteome</keyword>
<evidence type="ECO:0000313" key="1">
    <source>
        <dbReference type="EMBL" id="GMA20388.1"/>
    </source>
</evidence>
<organism evidence="1 2">
    <name type="scientific">Arsenicicoccus piscis</name>
    <dbReference type="NCBI Taxonomy" id="673954"/>
    <lineage>
        <taxon>Bacteria</taxon>
        <taxon>Bacillati</taxon>
        <taxon>Actinomycetota</taxon>
        <taxon>Actinomycetes</taxon>
        <taxon>Micrococcales</taxon>
        <taxon>Intrasporangiaceae</taxon>
        <taxon>Arsenicicoccus</taxon>
    </lineage>
</organism>
<dbReference type="RefSeq" id="WP_241446343.1">
    <property type="nucleotide sequence ID" value="NZ_BSUJ01000001.1"/>
</dbReference>
<name>A0ABQ6HQN6_9MICO</name>
<sequence length="128" mass="13554">MDTAAAPRVLVIGLDPRRVPGPWDPEPVVAAIEAGLAEFERHGVPVQTCLVGMDGMDGGDDIETVVTEALRAHPFACVVVGGGLRHSDDQVEPLELVINLVRRHAPDAAIALNDSPATTYEAAARWLS</sequence>
<proteinExistence type="predicted"/>
<comment type="caution">
    <text evidence="1">The sequence shown here is derived from an EMBL/GenBank/DDBJ whole genome shotgun (WGS) entry which is preliminary data.</text>
</comment>
<gene>
    <name evidence="1" type="ORF">GCM10025862_24090</name>
</gene>
<protein>
    <submittedName>
        <fullName evidence="1">Uncharacterized protein</fullName>
    </submittedName>
</protein>
<evidence type="ECO:0000313" key="2">
    <source>
        <dbReference type="Proteomes" id="UP001157109"/>
    </source>
</evidence>
<accession>A0ABQ6HQN6</accession>
<reference evidence="2" key="1">
    <citation type="journal article" date="2019" name="Int. J. Syst. Evol. Microbiol.">
        <title>The Global Catalogue of Microorganisms (GCM) 10K type strain sequencing project: providing services to taxonomists for standard genome sequencing and annotation.</title>
        <authorList>
            <consortium name="The Broad Institute Genomics Platform"/>
            <consortium name="The Broad Institute Genome Sequencing Center for Infectious Disease"/>
            <person name="Wu L."/>
            <person name="Ma J."/>
        </authorList>
    </citation>
    <scope>NUCLEOTIDE SEQUENCE [LARGE SCALE GENOMIC DNA]</scope>
    <source>
        <strain evidence="2">NBRC 105830</strain>
    </source>
</reference>